<reference evidence="5 6" key="1">
    <citation type="submission" date="2024-04" db="EMBL/GenBank/DDBJ databases">
        <title>Tritrichomonas musculus Genome.</title>
        <authorList>
            <person name="Alves-Ferreira E."/>
            <person name="Grigg M."/>
            <person name="Lorenzi H."/>
            <person name="Galac M."/>
        </authorList>
    </citation>
    <scope>NUCLEOTIDE SEQUENCE [LARGE SCALE GENOMIC DNA]</scope>
    <source>
        <strain evidence="5 6">EAF2021</strain>
    </source>
</reference>
<gene>
    <name evidence="5" type="ORF">M9Y10_003474</name>
</gene>
<sequence length="758" mass="88256">MSLEDNELSKYLKQLQSFQDLFQAFFDGDDDKNFQALLNFFENAKVFQEKKKFITALGFISRFSSNHHRSSNFVSKIDKILSQFQPFCQQHCTNTEIFDIFKENKLILLILFNKKILLPDTEIYSIITSDSYKKRNYPEYFYKEFQFLKEDQSQSSNISEDNDEKRQLGENDNLLCTLIRKDDFDQFIQYLKQFKFDSSTKIEASIYETNPFLIEKVPTIIEYASFFGSIQIIRYLICNNIPFTEKCWLYSIHSKNYELIHLLEEQNVEPENGGYTECLLESIRCHHNEIADYILNNKISNNDNDLKKTFSIESVKYHNYYFIPNDYEYITSNPQFMVTMCEERYYEFVHTLLHMRVGPGILCSCVDATFGSDTKNTLFCAVKNNDIEMVKVLMTSETFNTYGKSTITREVDNSDGVDDIYIYKDSKTALYLAVENRYYDIVKLLLSSSIGININEESELSCAHKGHLEETKDKEEKCPIHLAVENGDGKMLELLLASNDIDINIECKSVKDVEKPYVYISNQVEKKTPLIVAVDKENVCAVKLLLAQKKIDVNKKSSLKYDKKLDGFDYDEDNQGNEEEEQKDDNERDKYVRSKKTALHLAVEKGNIEIVKLLLNHCKIDVNCREKYVLIKPLLKIYTQKTALQIAIEKKRIDIVELLLEKRSISINERIPYKFDKDPKTCPKYDEDGNEIYDKSEGKHIDSLKTPLHVAVLVGCVDIIKLLLNQKYIDCNIDDGQGKLPIDYTDDPIIKELFPKSE</sequence>
<feature type="region of interest" description="Disordered" evidence="4">
    <location>
        <begin position="570"/>
        <end position="590"/>
    </location>
</feature>
<comment type="caution">
    <text evidence="5">The sequence shown here is derived from an EMBL/GenBank/DDBJ whole genome shotgun (WGS) entry which is preliminary data.</text>
</comment>
<dbReference type="Gene3D" id="1.25.40.20">
    <property type="entry name" value="Ankyrin repeat-containing domain"/>
    <property type="match status" value="4"/>
</dbReference>
<proteinExistence type="predicted"/>
<feature type="repeat" description="ANK" evidence="3">
    <location>
        <begin position="594"/>
        <end position="617"/>
    </location>
</feature>
<dbReference type="PROSITE" id="PS50088">
    <property type="entry name" value="ANK_REPEAT"/>
    <property type="match status" value="3"/>
</dbReference>
<feature type="repeat" description="ANK" evidence="3">
    <location>
        <begin position="703"/>
        <end position="725"/>
    </location>
</feature>
<dbReference type="Pfam" id="PF00023">
    <property type="entry name" value="Ank"/>
    <property type="match status" value="1"/>
</dbReference>
<feature type="repeat" description="ANK" evidence="3">
    <location>
        <begin position="425"/>
        <end position="457"/>
    </location>
</feature>
<evidence type="ECO:0000256" key="2">
    <source>
        <dbReference type="ARBA" id="ARBA00023043"/>
    </source>
</evidence>
<accession>A0ABR2JPH6</accession>
<dbReference type="PANTHER" id="PTHR24173:SF74">
    <property type="entry name" value="ANKYRIN REPEAT DOMAIN-CONTAINING PROTEIN 16"/>
    <property type="match status" value="1"/>
</dbReference>
<evidence type="ECO:0008006" key="7">
    <source>
        <dbReference type="Google" id="ProtNLM"/>
    </source>
</evidence>
<dbReference type="Pfam" id="PF12796">
    <property type="entry name" value="Ank_2"/>
    <property type="match status" value="3"/>
</dbReference>
<keyword evidence="1" id="KW-0677">Repeat</keyword>
<evidence type="ECO:0000256" key="1">
    <source>
        <dbReference type="ARBA" id="ARBA00022737"/>
    </source>
</evidence>
<dbReference type="PANTHER" id="PTHR24173">
    <property type="entry name" value="ANKYRIN REPEAT CONTAINING"/>
    <property type="match status" value="1"/>
</dbReference>
<dbReference type="SUPFAM" id="SSF48403">
    <property type="entry name" value="Ankyrin repeat"/>
    <property type="match status" value="2"/>
</dbReference>
<evidence type="ECO:0000256" key="4">
    <source>
        <dbReference type="SAM" id="MobiDB-lite"/>
    </source>
</evidence>
<feature type="compositionally biased region" description="Acidic residues" evidence="4">
    <location>
        <begin position="570"/>
        <end position="584"/>
    </location>
</feature>
<dbReference type="InterPro" id="IPR036770">
    <property type="entry name" value="Ankyrin_rpt-contain_sf"/>
</dbReference>
<protein>
    <recommendedName>
        <fullName evidence="7">DUF3447 domain-containing protein</fullName>
    </recommendedName>
</protein>
<evidence type="ECO:0000313" key="6">
    <source>
        <dbReference type="Proteomes" id="UP001470230"/>
    </source>
</evidence>
<name>A0ABR2JPH6_9EUKA</name>
<organism evidence="5 6">
    <name type="scientific">Tritrichomonas musculus</name>
    <dbReference type="NCBI Taxonomy" id="1915356"/>
    <lineage>
        <taxon>Eukaryota</taxon>
        <taxon>Metamonada</taxon>
        <taxon>Parabasalia</taxon>
        <taxon>Tritrichomonadida</taxon>
        <taxon>Tritrichomonadidae</taxon>
        <taxon>Tritrichomonas</taxon>
    </lineage>
</organism>
<evidence type="ECO:0000313" key="5">
    <source>
        <dbReference type="EMBL" id="KAK8880785.1"/>
    </source>
</evidence>
<dbReference type="EMBL" id="JAPFFF010000010">
    <property type="protein sequence ID" value="KAK8880785.1"/>
    <property type="molecule type" value="Genomic_DNA"/>
</dbReference>
<dbReference type="SMART" id="SM00248">
    <property type="entry name" value="ANK"/>
    <property type="match status" value="9"/>
</dbReference>
<keyword evidence="6" id="KW-1185">Reference proteome</keyword>
<dbReference type="InterPro" id="IPR002110">
    <property type="entry name" value="Ankyrin_rpt"/>
</dbReference>
<keyword evidence="2 3" id="KW-0040">ANK repeat</keyword>
<evidence type="ECO:0000256" key="3">
    <source>
        <dbReference type="PROSITE-ProRule" id="PRU00023"/>
    </source>
</evidence>
<dbReference type="Proteomes" id="UP001470230">
    <property type="component" value="Unassembled WGS sequence"/>
</dbReference>
<dbReference type="PROSITE" id="PS50297">
    <property type="entry name" value="ANK_REP_REGION"/>
    <property type="match status" value="3"/>
</dbReference>